<proteinExistence type="predicted"/>
<dbReference type="RefSeq" id="XP_062785021.1">
    <property type="nucleotide sequence ID" value="XM_062928970.1"/>
</dbReference>
<dbReference type="AlphaFoldDB" id="A0AAX4IX55"/>
<evidence type="ECO:0000313" key="4">
    <source>
        <dbReference type="Proteomes" id="UP001322277"/>
    </source>
</evidence>
<sequence length="415" mass="47492">MTRRDVRLSLSSSSRLTNANKIQQTSDLVRDFFSDENNHHATVVDESTLQVILTSDKLCSHRLPGAQDYLDDHGTKLDLVPRVRRNLATAISMPGFDQAALWAALWLMPTENLQELHDNLRQPASKADLMRLQCQLVVGVSQIPKFIRIFRGQDPDTLNEDDSNAPKAYNAGDKRNRGEADLALERDSHKCVITDTLHPQVCHIFPFASLKYRYQKVLPICLDGMKKIWGIERVDDLSEKLMIHGPNETAAIDTVTNMICLSPQLHDWWLRGYFALEPIRLWSEPLHDSTPDRPDRAAKKRKIPEKWSIQIRFDWLRKIDVPMLTSKVKFSDDPITMMQEPAGEGLVRAFNATTCRQVENGQIFTMTADSRDRLPDYDILLLQWDLLRMWRLAGGADPTVYPLDDDFLDSSDDEV</sequence>
<gene>
    <name evidence="3" type="ORF">CDEST_12814</name>
</gene>
<dbReference type="Pfam" id="PF13391">
    <property type="entry name" value="HNH_2"/>
    <property type="match status" value="1"/>
</dbReference>
<evidence type="ECO:0000313" key="3">
    <source>
        <dbReference type="EMBL" id="WQF87800.1"/>
    </source>
</evidence>
<protein>
    <submittedName>
        <fullName evidence="3">HNH nuclease</fullName>
    </submittedName>
</protein>
<evidence type="ECO:0000259" key="2">
    <source>
        <dbReference type="Pfam" id="PF13391"/>
    </source>
</evidence>
<accession>A0AAX4IX55</accession>
<feature type="domain" description="HNH nuclease" evidence="2">
    <location>
        <begin position="191"/>
        <end position="276"/>
    </location>
</feature>
<evidence type="ECO:0000256" key="1">
    <source>
        <dbReference type="SAM" id="MobiDB-lite"/>
    </source>
</evidence>
<dbReference type="Proteomes" id="UP001322277">
    <property type="component" value="Chromosome 8"/>
</dbReference>
<keyword evidence="4" id="KW-1185">Reference proteome</keyword>
<organism evidence="3 4">
    <name type="scientific">Colletotrichum destructivum</name>
    <dbReference type="NCBI Taxonomy" id="34406"/>
    <lineage>
        <taxon>Eukaryota</taxon>
        <taxon>Fungi</taxon>
        <taxon>Dikarya</taxon>
        <taxon>Ascomycota</taxon>
        <taxon>Pezizomycotina</taxon>
        <taxon>Sordariomycetes</taxon>
        <taxon>Hypocreomycetidae</taxon>
        <taxon>Glomerellales</taxon>
        <taxon>Glomerellaceae</taxon>
        <taxon>Colletotrichum</taxon>
        <taxon>Colletotrichum destructivum species complex</taxon>
    </lineage>
</organism>
<dbReference type="EMBL" id="CP137312">
    <property type="protein sequence ID" value="WQF87800.1"/>
    <property type="molecule type" value="Genomic_DNA"/>
</dbReference>
<dbReference type="GeneID" id="87949314"/>
<reference evidence="4" key="1">
    <citation type="journal article" date="2023" name="bioRxiv">
        <title>Complete genome of the Medicago anthracnose fungus, Colletotrichum destructivum, reveals a mini-chromosome-like region within a core chromosome.</title>
        <authorList>
            <person name="Lapalu N."/>
            <person name="Simon A."/>
            <person name="Lu A."/>
            <person name="Plaumann P.-L."/>
            <person name="Amselem J."/>
            <person name="Pigne S."/>
            <person name="Auger A."/>
            <person name="Koch C."/>
            <person name="Dallery J.-F."/>
            <person name="O'Connell R.J."/>
        </authorList>
    </citation>
    <scope>NUCLEOTIDE SEQUENCE [LARGE SCALE GENOMIC DNA]</scope>
    <source>
        <strain evidence="4">CBS 520.97</strain>
    </source>
</reference>
<dbReference type="KEGG" id="cdet:87949314"/>
<name>A0AAX4IX55_9PEZI</name>
<feature type="region of interest" description="Disordered" evidence="1">
    <location>
        <begin position="157"/>
        <end position="176"/>
    </location>
</feature>
<dbReference type="InterPro" id="IPR003615">
    <property type="entry name" value="HNH_nuc"/>
</dbReference>